<protein>
    <recommendedName>
        <fullName evidence="3">DUF2971 domain-containing protein</fullName>
    </recommendedName>
</protein>
<dbReference type="RefSeq" id="WP_073611633.1">
    <property type="nucleotide sequence ID" value="NZ_FRFE01000001.1"/>
</dbReference>
<keyword evidence="2" id="KW-1185">Reference proteome</keyword>
<dbReference type="Pfam" id="PF11185">
    <property type="entry name" value="DUF2971"/>
    <property type="match status" value="1"/>
</dbReference>
<sequence>MIRDITATLYADVPQERLYHYTSFNGLMGIVESGALWASDIRYMNDSAELKHTADLIRTEVSRRIAEGHTRPNLLNQFLDWVTHRITNGHMLFAASFRANGNLLSQWRGYSRLGKGVSLGFDPAYILRCAEQQSFEIGRCVYSCDQQALLISQVVDAVERLAADHLPVAVPEPGAGNGDGYHVIFEQIESDLLRIAALLKHPSFREEEEWRIVSPVITDYLDAPVLFREGTSMLVPYIMFDLSPIALQHLFLGPTPNKTISMNSLTMYLAKNGIRPERGISYCQIPFRGK</sequence>
<dbReference type="OrthoDB" id="9795560at2"/>
<evidence type="ECO:0008006" key="3">
    <source>
        <dbReference type="Google" id="ProtNLM"/>
    </source>
</evidence>
<evidence type="ECO:0000313" key="2">
    <source>
        <dbReference type="Proteomes" id="UP000184603"/>
    </source>
</evidence>
<dbReference type="Proteomes" id="UP000184603">
    <property type="component" value="Unassembled WGS sequence"/>
</dbReference>
<organism evidence="1 2">
    <name type="scientific">Desulfopila aestuarii DSM 18488</name>
    <dbReference type="NCBI Taxonomy" id="1121416"/>
    <lineage>
        <taxon>Bacteria</taxon>
        <taxon>Pseudomonadati</taxon>
        <taxon>Thermodesulfobacteriota</taxon>
        <taxon>Desulfobulbia</taxon>
        <taxon>Desulfobulbales</taxon>
        <taxon>Desulfocapsaceae</taxon>
        <taxon>Desulfopila</taxon>
    </lineage>
</organism>
<dbReference type="EMBL" id="FRFE01000001">
    <property type="protein sequence ID" value="SHO43075.1"/>
    <property type="molecule type" value="Genomic_DNA"/>
</dbReference>
<accession>A0A1M7XWF2</accession>
<dbReference type="AlphaFoldDB" id="A0A1M7XWF2"/>
<gene>
    <name evidence="1" type="ORF">SAMN02745220_00281</name>
</gene>
<proteinExistence type="predicted"/>
<dbReference type="InterPro" id="IPR021352">
    <property type="entry name" value="DUF2971"/>
</dbReference>
<dbReference type="STRING" id="1121416.SAMN02745220_00281"/>
<name>A0A1M7XWF2_9BACT</name>
<reference evidence="1 2" key="1">
    <citation type="submission" date="2016-12" db="EMBL/GenBank/DDBJ databases">
        <authorList>
            <person name="Song W.-J."/>
            <person name="Kurnit D.M."/>
        </authorList>
    </citation>
    <scope>NUCLEOTIDE SEQUENCE [LARGE SCALE GENOMIC DNA]</scope>
    <source>
        <strain evidence="1 2">DSM 18488</strain>
    </source>
</reference>
<evidence type="ECO:0000313" key="1">
    <source>
        <dbReference type="EMBL" id="SHO43075.1"/>
    </source>
</evidence>